<dbReference type="Pfam" id="PF05285">
    <property type="entry name" value="SDA1_dom"/>
    <property type="match status" value="1"/>
</dbReference>
<reference evidence="11" key="1">
    <citation type="journal article" date="2020" name="Stud. Mycol.">
        <title>101 Dothideomycetes genomes: a test case for predicting lifestyles and emergence of pathogens.</title>
        <authorList>
            <person name="Haridas S."/>
            <person name="Albert R."/>
            <person name="Binder M."/>
            <person name="Bloem J."/>
            <person name="Labutti K."/>
            <person name="Salamov A."/>
            <person name="Andreopoulos B."/>
            <person name="Baker S."/>
            <person name="Barry K."/>
            <person name="Bills G."/>
            <person name="Bluhm B."/>
            <person name="Cannon C."/>
            <person name="Castanera R."/>
            <person name="Culley D."/>
            <person name="Daum C."/>
            <person name="Ezra D."/>
            <person name="Gonzalez J."/>
            <person name="Henrissat B."/>
            <person name="Kuo A."/>
            <person name="Liang C."/>
            <person name="Lipzen A."/>
            <person name="Lutzoni F."/>
            <person name="Magnuson J."/>
            <person name="Mondo S."/>
            <person name="Nolan M."/>
            <person name="Ohm R."/>
            <person name="Pangilinan J."/>
            <person name="Park H.-J."/>
            <person name="Ramirez L."/>
            <person name="Alfaro M."/>
            <person name="Sun H."/>
            <person name="Tritt A."/>
            <person name="Yoshinaga Y."/>
            <person name="Zwiers L.-H."/>
            <person name="Turgeon B."/>
            <person name="Goodwin S."/>
            <person name="Spatafora J."/>
            <person name="Crous P."/>
            <person name="Grigoriev I."/>
        </authorList>
    </citation>
    <scope>NUCLEOTIDE SEQUENCE</scope>
    <source>
        <strain evidence="11">CBS 122681</strain>
    </source>
</reference>
<gene>
    <name evidence="11" type="ORF">K491DRAFT_636962</name>
</gene>
<dbReference type="OrthoDB" id="2196187at2759"/>
<dbReference type="Proteomes" id="UP000799324">
    <property type="component" value="Unassembled WGS sequence"/>
</dbReference>
<feature type="domain" description="SDA1 C-terminal" evidence="10">
    <location>
        <begin position="697"/>
        <end position="742"/>
    </location>
</feature>
<feature type="domain" description="SDA1 N-terminal" evidence="9">
    <location>
        <begin position="69"/>
        <end position="438"/>
    </location>
</feature>
<evidence type="ECO:0000259" key="8">
    <source>
        <dbReference type="Pfam" id="PF05285"/>
    </source>
</evidence>
<evidence type="ECO:0000256" key="3">
    <source>
        <dbReference type="ARBA" id="ARBA00022517"/>
    </source>
</evidence>
<keyword evidence="12" id="KW-1185">Reference proteome</keyword>
<evidence type="ECO:0000256" key="5">
    <source>
        <dbReference type="ARBA" id="ARBA00023242"/>
    </source>
</evidence>
<dbReference type="GO" id="GO:0000055">
    <property type="term" value="P:ribosomal large subunit export from nucleus"/>
    <property type="evidence" value="ECO:0007669"/>
    <property type="project" value="UniProtKB-UniRule"/>
</dbReference>
<dbReference type="EMBL" id="MU004419">
    <property type="protein sequence ID" value="KAF2651706.1"/>
    <property type="molecule type" value="Genomic_DNA"/>
</dbReference>
<feature type="region of interest" description="Disordered" evidence="7">
    <location>
        <begin position="656"/>
        <end position="749"/>
    </location>
</feature>
<feature type="compositionally biased region" description="Acidic residues" evidence="7">
    <location>
        <begin position="520"/>
        <end position="529"/>
    </location>
</feature>
<keyword evidence="5 6" id="KW-0539">Nucleus</keyword>
<accession>A0A6A6SVE5</accession>
<evidence type="ECO:0000256" key="6">
    <source>
        <dbReference type="RuleBase" id="RU365057"/>
    </source>
</evidence>
<feature type="compositionally biased region" description="Basic and acidic residues" evidence="7">
    <location>
        <begin position="664"/>
        <end position="681"/>
    </location>
</feature>
<keyword evidence="4 6" id="KW-0653">Protein transport</keyword>
<evidence type="ECO:0000313" key="12">
    <source>
        <dbReference type="Proteomes" id="UP000799324"/>
    </source>
</evidence>
<name>A0A6A6SVE5_9PLEO</name>
<evidence type="ECO:0000259" key="10">
    <source>
        <dbReference type="Pfam" id="PF21638"/>
    </source>
</evidence>
<feature type="domain" description="SDA1 middle" evidence="8">
    <location>
        <begin position="548"/>
        <end position="675"/>
    </location>
</feature>
<organism evidence="11 12">
    <name type="scientific">Lophiostoma macrostomum CBS 122681</name>
    <dbReference type="NCBI Taxonomy" id="1314788"/>
    <lineage>
        <taxon>Eukaryota</taxon>
        <taxon>Fungi</taxon>
        <taxon>Dikarya</taxon>
        <taxon>Ascomycota</taxon>
        <taxon>Pezizomycotina</taxon>
        <taxon>Dothideomycetes</taxon>
        <taxon>Pleosporomycetidae</taxon>
        <taxon>Pleosporales</taxon>
        <taxon>Lophiostomataceae</taxon>
        <taxon>Lophiostoma</taxon>
    </lineage>
</organism>
<keyword evidence="2 6" id="KW-0813">Transport</keyword>
<dbReference type="GO" id="GO:0005730">
    <property type="term" value="C:nucleolus"/>
    <property type="evidence" value="ECO:0007669"/>
    <property type="project" value="UniProtKB-SubCell"/>
</dbReference>
<dbReference type="SUPFAM" id="SSF48371">
    <property type="entry name" value="ARM repeat"/>
    <property type="match status" value="1"/>
</dbReference>
<dbReference type="AlphaFoldDB" id="A0A6A6SVE5"/>
<evidence type="ECO:0000259" key="9">
    <source>
        <dbReference type="Pfam" id="PF08158"/>
    </source>
</evidence>
<comment type="subcellular location">
    <subcellularLocation>
        <location evidence="6">Nucleus</location>
        <location evidence="6">Nucleolus</location>
    </subcellularLocation>
</comment>
<evidence type="ECO:0000256" key="1">
    <source>
        <dbReference type="ARBA" id="ARBA00005783"/>
    </source>
</evidence>
<dbReference type="PANTHER" id="PTHR12730:SF0">
    <property type="entry name" value="PROTEIN SDA1 HOMOLOG"/>
    <property type="match status" value="1"/>
</dbReference>
<dbReference type="InterPro" id="IPR027312">
    <property type="entry name" value="Sda1"/>
</dbReference>
<sequence length="749" mass="84275">MGKRKVGALEKVDADLSNLQYKIRRDPPSYRDDFQNQYNQYETFRELFLQNPSSADDSGVVSLRDLIDFVSHVADCYSNITAKFPDDLIQILSLHHEDLDPELRDKIVGSLVLLRNKDVIDSSTLLNTLFPILVSTPSKNLRALLFTKILSDLRSSNAKSTNHKLNRTIQTVLYNLLTSDRESPKGIWAVKITRELWKRQIWTDVKAVEIMKEASLADNEKVVTGGVRFFLGGDKEREEAAEESSDGEDDVDMSKLRHQVGINKKTKKKERDLKKAAATVKRKEKKKNAPHPLNFSALHLLHDPQGFAETLFSKHVQNSKSKLPLDLKILVLNLVSRLVGLHKLTVISLYSYFLKYLTPRQASVTSFLACLAQATHNFVPPDVLEPLVQKIANEFVSEAAAAEVAAAGLNAIREICVRQPLAMTDTLLQDLVMYRKSKDKGTMMAAKGLLSLYREVGAELLKKRDRGKDATMGLRVGDMKERRFGEEEAGEIEGLEMLEKWKEEERRKKREALGLPPDLATDEEEEDEAADWRNWNVESDDSYDSGGWINVESDGEDINISDSEDEKEKEPPSKKARLSSETPTDDKENKHKSEEPEIKRISKLMTTTILTPADLAKLREFQTAASVKSNMASHKRQQALAAAHLDDAITAETIEAPGLLGKKSTKEEKIAMAKADREDNHQSTTAKRKEKKAAEGKSTTNKEKARKKNFLMTLGKAKGKQKRSLVDVRKTLKGHIDRQKRGGKRGNIG</sequence>
<keyword evidence="3 6" id="KW-0690">Ribosome biogenesis</keyword>
<evidence type="ECO:0000256" key="7">
    <source>
        <dbReference type="SAM" id="MobiDB-lite"/>
    </source>
</evidence>
<comment type="similarity">
    <text evidence="1 6">Belongs to the SDA1 family.</text>
</comment>
<dbReference type="InterPro" id="IPR007949">
    <property type="entry name" value="SDA1_MD"/>
</dbReference>
<comment type="function">
    <text evidence="6">Required for 60S pre-ribosomal subunits export to the cytoplasm.</text>
</comment>
<feature type="compositionally biased region" description="Basic and acidic residues" evidence="7">
    <location>
        <begin position="724"/>
        <end position="740"/>
    </location>
</feature>
<dbReference type="InterPro" id="IPR016024">
    <property type="entry name" value="ARM-type_fold"/>
</dbReference>
<dbReference type="PANTHER" id="PTHR12730">
    <property type="entry name" value="HSDA/SDA1-RELATED"/>
    <property type="match status" value="1"/>
</dbReference>
<dbReference type="GO" id="GO:0015031">
    <property type="term" value="P:protein transport"/>
    <property type="evidence" value="ECO:0007669"/>
    <property type="project" value="UniProtKB-KW"/>
</dbReference>
<dbReference type="GO" id="GO:0042273">
    <property type="term" value="P:ribosomal large subunit biogenesis"/>
    <property type="evidence" value="ECO:0007669"/>
    <property type="project" value="UniProtKB-UniRule"/>
</dbReference>
<evidence type="ECO:0000313" key="11">
    <source>
        <dbReference type="EMBL" id="KAF2651706.1"/>
    </source>
</evidence>
<dbReference type="InterPro" id="IPR012977">
    <property type="entry name" value="SDA1_N"/>
</dbReference>
<feature type="compositionally biased region" description="Basic and acidic residues" evidence="7">
    <location>
        <begin position="584"/>
        <end position="599"/>
    </location>
</feature>
<dbReference type="Pfam" id="PF21638">
    <property type="entry name" value="SDA1_C"/>
    <property type="match status" value="1"/>
</dbReference>
<dbReference type="Pfam" id="PF08158">
    <property type="entry name" value="SDA1_HEAT"/>
    <property type="match status" value="1"/>
</dbReference>
<feature type="region of interest" description="Disordered" evidence="7">
    <location>
        <begin position="260"/>
        <end position="288"/>
    </location>
</feature>
<protein>
    <recommendedName>
        <fullName evidence="6">Protein SDA1</fullName>
    </recommendedName>
</protein>
<feature type="compositionally biased region" description="Acidic residues" evidence="7">
    <location>
        <begin position="553"/>
        <end position="565"/>
    </location>
</feature>
<feature type="compositionally biased region" description="Basic and acidic residues" evidence="7">
    <location>
        <begin position="692"/>
        <end position="703"/>
    </location>
</feature>
<evidence type="ECO:0000256" key="4">
    <source>
        <dbReference type="ARBA" id="ARBA00022927"/>
    </source>
</evidence>
<feature type="region of interest" description="Disordered" evidence="7">
    <location>
        <begin position="507"/>
        <end position="599"/>
    </location>
</feature>
<proteinExistence type="inferred from homology"/>
<dbReference type="InterPro" id="IPR048292">
    <property type="entry name" value="SDA1_C"/>
</dbReference>
<evidence type="ECO:0000256" key="2">
    <source>
        <dbReference type="ARBA" id="ARBA00022448"/>
    </source>
</evidence>